<dbReference type="KEGG" id="vg:54974275"/>
<dbReference type="Gene3D" id="3.40.50.300">
    <property type="entry name" value="P-loop containing nucleotide triphosphate hydrolases"/>
    <property type="match status" value="1"/>
</dbReference>
<organism evidence="2 3">
    <name type="scientific">Burkholderia phage Bp-AMP1</name>
    <dbReference type="NCBI Taxonomy" id="1432428"/>
    <lineage>
        <taxon>Viruses</taxon>
        <taxon>Duplodnaviria</taxon>
        <taxon>Heunggongvirae</taxon>
        <taxon>Uroviricota</taxon>
        <taxon>Caudoviricetes</taxon>
        <taxon>Autographivirales</taxon>
        <taxon>Autonotataviridae</taxon>
        <taxon>Ampunavirus</taxon>
        <taxon>Ampunavirus BpAMP1</taxon>
    </lineage>
</organism>
<dbReference type="Proteomes" id="UP000030712">
    <property type="component" value="Segment"/>
</dbReference>
<accession>A0A0A1I5M3</accession>
<dbReference type="Pfam" id="PF13481">
    <property type="entry name" value="AAA_25"/>
    <property type="match status" value="1"/>
</dbReference>
<keyword evidence="3" id="KW-1185">Reference proteome</keyword>
<dbReference type="RefSeq" id="YP_009784278.1">
    <property type="nucleotide sequence ID" value="NC_047743.1"/>
</dbReference>
<dbReference type="GeneID" id="54974275"/>
<keyword evidence="2" id="KW-0347">Helicase</keyword>
<reference evidence="2 3" key="1">
    <citation type="submission" date="2013-10" db="EMBL/GenBank/DDBJ databases">
        <title>Novel phages display a temperature dependent lifestyle choice that underpins the population dynamics of a tropical bacterial pathogen.</title>
        <authorList>
            <person name="Shan J."/>
            <person name="Korbrisate S."/>
            <person name="Adler-Lazer N."/>
            <person name="Clokie M."/>
            <person name="Galyov E."/>
        </authorList>
    </citation>
    <scope>NUCLEOTIDE SEQUENCE [LARGE SCALE GENOMIC DNA]</scope>
</reference>
<keyword evidence="2" id="KW-0067">ATP-binding</keyword>
<dbReference type="EMBL" id="HG793132">
    <property type="protein sequence ID" value="CDK30088.1"/>
    <property type="molecule type" value="Genomic_DNA"/>
</dbReference>
<feature type="compositionally biased region" description="Basic and acidic residues" evidence="1">
    <location>
        <begin position="263"/>
        <end position="274"/>
    </location>
</feature>
<dbReference type="SUPFAM" id="SSF52540">
    <property type="entry name" value="P-loop containing nucleoside triphosphate hydrolases"/>
    <property type="match status" value="1"/>
</dbReference>
<name>A0A0A1I5M3_9CAUD</name>
<feature type="region of interest" description="Disordered" evidence="1">
    <location>
        <begin position="243"/>
        <end position="286"/>
    </location>
</feature>
<evidence type="ECO:0000313" key="2">
    <source>
        <dbReference type="EMBL" id="CDK30088.1"/>
    </source>
</evidence>
<evidence type="ECO:0000256" key="1">
    <source>
        <dbReference type="SAM" id="MobiDB-lite"/>
    </source>
</evidence>
<sequence length="286" mass="32424">MRRKKHPKVRDRIEDILEEDENDTGFHWRLNCLNGSMRPLRAGDFGIIGARVDTGKSSFIASELTFMAPQVDQLYPDRERTIVWFNNEGPGKRIKHRLYNAALEESTKELIKRKQAGTIYDDYVQALGGRDLIYVFDVHDYTMSELEDIVKELDPAIVIIDMLDNVQADGQALNGGTRTDQILEWLYQRARVWAVKYDCAVLATSQLSGEAEGEIYPKQSMLANSKTGKAGAADVIVMVGRSDSPDLQNSRFISLPKNKKRRDGGVQDPRREVTFDGPRSIFKDPE</sequence>
<evidence type="ECO:0000313" key="3">
    <source>
        <dbReference type="Proteomes" id="UP000030712"/>
    </source>
</evidence>
<keyword evidence="2" id="KW-0547">Nucleotide-binding</keyword>
<proteinExistence type="predicted"/>
<keyword evidence="2" id="KW-0378">Hydrolase</keyword>
<dbReference type="InterPro" id="IPR027417">
    <property type="entry name" value="P-loop_NTPase"/>
</dbReference>
<dbReference type="GO" id="GO:0004386">
    <property type="term" value="F:helicase activity"/>
    <property type="evidence" value="ECO:0007669"/>
    <property type="project" value="UniProtKB-KW"/>
</dbReference>
<protein>
    <submittedName>
        <fullName evidence="2">Putative Replicative DNA helicase</fullName>
    </submittedName>
</protein>